<dbReference type="AlphaFoldDB" id="A0A923NNV2"/>
<dbReference type="InterPro" id="IPR027417">
    <property type="entry name" value="P-loop_NTPase"/>
</dbReference>
<dbReference type="SUPFAM" id="SSF52540">
    <property type="entry name" value="P-loop containing nucleoside triphosphate hydrolases"/>
    <property type="match status" value="1"/>
</dbReference>
<dbReference type="EMBL" id="JACRYT010000012">
    <property type="protein sequence ID" value="MBC6680404.1"/>
    <property type="molecule type" value="Genomic_DNA"/>
</dbReference>
<dbReference type="InterPro" id="IPR003439">
    <property type="entry name" value="ABC_transporter-like_ATP-bd"/>
</dbReference>
<organism evidence="6 7">
    <name type="scientific">Zhenpiania hominis</name>
    <dbReference type="NCBI Taxonomy" id="2763644"/>
    <lineage>
        <taxon>Bacteria</taxon>
        <taxon>Bacillati</taxon>
        <taxon>Bacillota</taxon>
        <taxon>Clostridia</taxon>
        <taxon>Peptostreptococcales</taxon>
        <taxon>Anaerovoracaceae</taxon>
        <taxon>Zhenpiania</taxon>
    </lineage>
</organism>
<keyword evidence="7" id="KW-1185">Reference proteome</keyword>
<dbReference type="InterPro" id="IPR017871">
    <property type="entry name" value="ABC_transporter-like_CS"/>
</dbReference>
<dbReference type="SMART" id="SM00382">
    <property type="entry name" value="AAA"/>
    <property type="match status" value="1"/>
</dbReference>
<evidence type="ECO:0000313" key="6">
    <source>
        <dbReference type="EMBL" id="MBC6680404.1"/>
    </source>
</evidence>
<dbReference type="GO" id="GO:0005524">
    <property type="term" value="F:ATP binding"/>
    <property type="evidence" value="ECO:0007669"/>
    <property type="project" value="UniProtKB-KW"/>
</dbReference>
<dbReference type="InterPro" id="IPR050319">
    <property type="entry name" value="ABC_transp_ATP-bind"/>
</dbReference>
<keyword evidence="4 6" id="KW-0067">ATP-binding</keyword>
<dbReference type="Gene3D" id="3.40.50.300">
    <property type="entry name" value="P-loop containing nucleotide triphosphate hydrolases"/>
    <property type="match status" value="1"/>
</dbReference>
<keyword evidence="3" id="KW-0547">Nucleotide-binding</keyword>
<evidence type="ECO:0000256" key="1">
    <source>
        <dbReference type="ARBA" id="ARBA00005417"/>
    </source>
</evidence>
<sequence length="204" mass="23390">MQLKAQQVCFRYHKRAPWILKDLDFTVDSRERVGLVGPSGYGKSTLSKLLAGYADPTRGQILLDGKPLPKSGYCPVQMIYQHPEQAVNPRWKMERVLRECWNPDPELLTAMGIEKEWLKRWPSELSGGELQRFCIARVLGPDTRFLICDEISTMLDVITQAQIWHLLMEYAEKKQMGLVVVTHNMALAEKVCTRIVSLPDLNHI</sequence>
<evidence type="ECO:0000256" key="2">
    <source>
        <dbReference type="ARBA" id="ARBA00022448"/>
    </source>
</evidence>
<evidence type="ECO:0000256" key="4">
    <source>
        <dbReference type="ARBA" id="ARBA00022840"/>
    </source>
</evidence>
<name>A0A923NNV2_9FIRM</name>
<protein>
    <submittedName>
        <fullName evidence="6">ATP-binding cassette domain-containing protein</fullName>
    </submittedName>
</protein>
<comment type="similarity">
    <text evidence="1">Belongs to the ABC transporter superfamily.</text>
</comment>
<reference evidence="6" key="1">
    <citation type="submission" date="2020-08" db="EMBL/GenBank/DDBJ databases">
        <title>Genome public.</title>
        <authorList>
            <person name="Liu C."/>
            <person name="Sun Q."/>
        </authorList>
    </citation>
    <scope>NUCLEOTIDE SEQUENCE</scope>
    <source>
        <strain evidence="6">BX12</strain>
    </source>
</reference>
<dbReference type="GO" id="GO:0016887">
    <property type="term" value="F:ATP hydrolysis activity"/>
    <property type="evidence" value="ECO:0007669"/>
    <property type="project" value="InterPro"/>
</dbReference>
<comment type="caution">
    <text evidence="6">The sequence shown here is derived from an EMBL/GenBank/DDBJ whole genome shotgun (WGS) entry which is preliminary data.</text>
</comment>
<dbReference type="GO" id="GO:0055085">
    <property type="term" value="P:transmembrane transport"/>
    <property type="evidence" value="ECO:0007669"/>
    <property type="project" value="UniProtKB-ARBA"/>
</dbReference>
<gene>
    <name evidence="6" type="ORF">H9L42_11300</name>
</gene>
<proteinExistence type="inferred from homology"/>
<dbReference type="Proteomes" id="UP000602647">
    <property type="component" value="Unassembled WGS sequence"/>
</dbReference>
<evidence type="ECO:0000313" key="7">
    <source>
        <dbReference type="Proteomes" id="UP000602647"/>
    </source>
</evidence>
<dbReference type="PROSITE" id="PS00211">
    <property type="entry name" value="ABC_TRANSPORTER_1"/>
    <property type="match status" value="1"/>
</dbReference>
<dbReference type="Pfam" id="PF00005">
    <property type="entry name" value="ABC_tran"/>
    <property type="match status" value="1"/>
</dbReference>
<dbReference type="PANTHER" id="PTHR43776:SF7">
    <property type="entry name" value="D,D-DIPEPTIDE TRANSPORT ATP-BINDING PROTEIN DDPF-RELATED"/>
    <property type="match status" value="1"/>
</dbReference>
<dbReference type="RefSeq" id="WP_187303501.1">
    <property type="nucleotide sequence ID" value="NZ_JACRYT010000012.1"/>
</dbReference>
<keyword evidence="2" id="KW-0813">Transport</keyword>
<dbReference type="PROSITE" id="PS50893">
    <property type="entry name" value="ABC_TRANSPORTER_2"/>
    <property type="match status" value="1"/>
</dbReference>
<dbReference type="PANTHER" id="PTHR43776">
    <property type="entry name" value="TRANSPORT ATP-BINDING PROTEIN"/>
    <property type="match status" value="1"/>
</dbReference>
<evidence type="ECO:0000256" key="3">
    <source>
        <dbReference type="ARBA" id="ARBA00022741"/>
    </source>
</evidence>
<dbReference type="InterPro" id="IPR003593">
    <property type="entry name" value="AAA+_ATPase"/>
</dbReference>
<feature type="domain" description="ABC transporter" evidence="5">
    <location>
        <begin position="3"/>
        <end position="204"/>
    </location>
</feature>
<accession>A0A923NNV2</accession>
<evidence type="ECO:0000259" key="5">
    <source>
        <dbReference type="PROSITE" id="PS50893"/>
    </source>
</evidence>